<dbReference type="SUPFAM" id="SSF51395">
    <property type="entry name" value="FMN-linked oxidoreductases"/>
    <property type="match status" value="1"/>
</dbReference>
<keyword evidence="5" id="KW-0028">Amino-acid biosynthesis</keyword>
<evidence type="ECO:0000256" key="7">
    <source>
        <dbReference type="ARBA" id="ARBA00022643"/>
    </source>
</evidence>
<keyword evidence="8" id="KW-0479">Metal-binding</keyword>
<dbReference type="OrthoDB" id="9758182at2"/>
<name>A0A172TJ60_9BACL</name>
<proteinExistence type="inferred from homology"/>
<dbReference type="GO" id="GO:0006537">
    <property type="term" value="P:glutamate biosynthetic process"/>
    <property type="evidence" value="ECO:0007669"/>
    <property type="project" value="UniProtKB-KW"/>
</dbReference>
<keyword evidence="13" id="KW-0411">Iron-sulfur</keyword>
<keyword evidence="20" id="KW-1185">Reference proteome</keyword>
<dbReference type="FunFam" id="3.20.20.70:FF:000031">
    <property type="entry name" value="Glutamate synthase 1 [NADH]"/>
    <property type="match status" value="1"/>
</dbReference>
<gene>
    <name evidence="19" type="ORF">SY83_12770</name>
</gene>
<keyword evidence="15" id="KW-0003">3Fe-4S</keyword>
<dbReference type="InterPro" id="IPR002932">
    <property type="entry name" value="Glu_synthdom"/>
</dbReference>
<accession>A0A172TJ60</accession>
<dbReference type="FunFam" id="2.160.20.60:FF:000001">
    <property type="entry name" value="Glutamate synthase, large subunit"/>
    <property type="match status" value="1"/>
</dbReference>
<dbReference type="Pfam" id="PF00310">
    <property type="entry name" value="GATase_2"/>
    <property type="match status" value="1"/>
</dbReference>
<sequence length="1532" mass="168596">MKLNGLPVKQGLYDPQFERDACGMGFVANIKGNKSHAIVSEALEVLKNLDHRGGQGSEKNTGDGAGIMLQIPHTFFARELGKEGVTLPNEGAYGVGMVFLPFNEEQRTSFEQTLERIVREEGQTVIAWRTVPTDDSLLGDSAKSVQPYVRQIFIGSANGAGEGLAFERKLYVIRKRAEQAIRYSGMQGGESFYFASLSCKKIVYKGMLTTEQVSSFYQELNDPSLETALALVHSRFSTNTFPSWERAHPYRYVIHNGEINTLRGNVNWMHARQSMIATEVFGDDIGKIKPIIDNDGSDTAMFDNTLEFLYLSGRSLPHVAMMMVPEPWANHDTMKPEKKAFYEYHSTLMEPWDGPAAMAFTDGTQIGAILDRNGLRPARYYVTKDDKIILSSEAGVLDIPAEDIVYKDRLMPGKILLVDTAEGRIISDEELKASIISENPYQQWLDEHLVSLEELPDATELPEPDHKSVLLRQNAFGYTFEDLRKVFEPMAQAGVEPMASMGYDAPLAVLSGKPQRLYNYFKQLFAQVTNPPIDAIREEIVTATGTTVGPERNLLLPEPESCRQIRMKSPILSNEEFAKLRHIRRPGFRSMTLPILFTAADGAKGLEDALDLMCEAADRLIGKGHNLLILSDRGMDRENAAIPALLAVSCLHHHLIRQGTRTRVSLLLESGEPREIHHFALLLGYGVSAVNPYLALESLDDMIRQGLLTNITHQKAVQHYIKAATKGVLKVLSKMGISTIQSYRGAQIFEAVGLKEEFVNKYFTWTPSRIGGIGLDIVAEEALTLHNRAFADEGVDLTLETGGDYAWRKDGEEHLFSPQTIHTLQQAVRRNDYGLFKKYTGMFDDQSEKHLTLRGMLEFKLDQAVAVPLEEVEPVESILKRFNTGAMSYGSISKEAHEDLAIAMNRVGGKSNTGEGGEDPKRFIPDANGDSRRSAIKQVASGRFGVTSNYLVNADEIQIKMAQGAKPGEGGQLPGRKVYPWVAEVRGSTPGVGLISPPPHHDIYSIEDLAELIHDLKNANPRARINVKLVSEVGVGTIAAGVVKGLADVVLVSGYDGGTGASPQTSVRHAGLPWELGLAETHQTLLLNNLRDRVVVQTDGKLMSGRDVAVAALLGAEEYGFSTAPLVALGCIMMRVCHLDTCPVGVATQNPALREKYMGDPEHVANFMRFIAEELREWMAKLGFRTLNEMVGRSELLDTRKALTHWKARGLDLSPLLYQPEMGNNKTRYATFTQNHGLDSTLDMTQLMPAVMPALESGTPVQGIFPICNTNRVTGTIVGSEVTRRYGLAGLPADTIRLHFKGSAGQSFGAFVPKGMTLSLEGDSNDYVGKGLSGGKIVVKPSERATFAPEENVIIGNVALYGATAGEAYFNGRAGERFCVRNSGVQAVVEGVGDHGCEYMTGGRVVILGATGRNFAAGMSGGTAYVLDEHNQFINRCNIEMVLLERIEDEEEAELLQSIIRNHVEYTGSPLGQRVLSDWETMLPKFVKVIPKDYKRMMDAIERVKRSGVSEDEAVMAAFQANMRDLSRVGGN</sequence>
<dbReference type="InterPro" id="IPR050711">
    <property type="entry name" value="ET-N_metabolism_enzyme"/>
</dbReference>
<dbReference type="PATRIC" id="fig|1178515.4.peg.2556"/>
<evidence type="ECO:0000256" key="15">
    <source>
        <dbReference type="ARBA" id="ARBA00023291"/>
    </source>
</evidence>
<keyword evidence="7" id="KW-0288">FMN</keyword>
<reference evidence="19 20" key="1">
    <citation type="submission" date="2015-01" db="EMBL/GenBank/DDBJ databases">
        <title>Paenibacillus swuensis/DY6/whole genome sequencing.</title>
        <authorList>
            <person name="Kim M.K."/>
            <person name="Srinivasan S."/>
            <person name="Lee J.-J."/>
        </authorList>
    </citation>
    <scope>NUCLEOTIDE SEQUENCE [LARGE SCALE GENOMIC DNA]</scope>
    <source>
        <strain evidence="19 20">DY6</strain>
    </source>
</reference>
<dbReference type="STRING" id="1178515.SY83_12770"/>
<evidence type="ECO:0000256" key="14">
    <source>
        <dbReference type="ARBA" id="ARBA00023164"/>
    </source>
</evidence>
<dbReference type="Proteomes" id="UP000076927">
    <property type="component" value="Chromosome"/>
</dbReference>
<comment type="cofactor">
    <cofactor evidence="3">
        <name>FAD</name>
        <dbReference type="ChEBI" id="CHEBI:57692"/>
    </cofactor>
</comment>
<dbReference type="InterPro" id="IPR006982">
    <property type="entry name" value="Glu_synth_centr_N"/>
</dbReference>
<comment type="pathway">
    <text evidence="16">Amino-acid biosynthesis.</text>
</comment>
<dbReference type="GO" id="GO:0046872">
    <property type="term" value="F:metal ion binding"/>
    <property type="evidence" value="ECO:0007669"/>
    <property type="project" value="UniProtKB-KW"/>
</dbReference>
<dbReference type="NCBIfam" id="NF008730">
    <property type="entry name" value="PRK11750.1"/>
    <property type="match status" value="1"/>
</dbReference>
<dbReference type="CDD" id="cd00982">
    <property type="entry name" value="gltB_C"/>
    <property type="match status" value="1"/>
</dbReference>
<evidence type="ECO:0000256" key="5">
    <source>
        <dbReference type="ARBA" id="ARBA00022605"/>
    </source>
</evidence>
<keyword evidence="14" id="KW-0314">Glutamate biosynthesis</keyword>
<dbReference type="Gene3D" id="3.60.20.10">
    <property type="entry name" value="Glutamine Phosphoribosylpyrophosphate, subunit 1, domain 1"/>
    <property type="match status" value="1"/>
</dbReference>
<dbReference type="InterPro" id="IPR002489">
    <property type="entry name" value="Glu_synth_asu_C"/>
</dbReference>
<evidence type="ECO:0000256" key="6">
    <source>
        <dbReference type="ARBA" id="ARBA00022630"/>
    </source>
</evidence>
<comment type="cofactor">
    <cofactor evidence="1">
        <name>FMN</name>
        <dbReference type="ChEBI" id="CHEBI:58210"/>
    </cofactor>
</comment>
<keyword evidence="9" id="KW-0274">FAD</keyword>
<feature type="region of interest" description="Disordered" evidence="17">
    <location>
        <begin position="908"/>
        <end position="931"/>
    </location>
</feature>
<dbReference type="PANTHER" id="PTHR11938:SF133">
    <property type="entry name" value="GLUTAMATE SYNTHASE (NADH)"/>
    <property type="match status" value="1"/>
</dbReference>
<dbReference type="KEGG" id="pswu:SY83_12770"/>
<dbReference type="SUPFAM" id="SSF69336">
    <property type="entry name" value="Alpha subunit of glutamate synthase, C-terminal domain"/>
    <property type="match status" value="1"/>
</dbReference>
<feature type="domain" description="Glutamine amidotransferase type-2" evidence="18">
    <location>
        <begin position="22"/>
        <end position="421"/>
    </location>
</feature>
<dbReference type="EMBL" id="CP011388">
    <property type="protein sequence ID" value="ANE47002.1"/>
    <property type="molecule type" value="Genomic_DNA"/>
</dbReference>
<evidence type="ECO:0000256" key="2">
    <source>
        <dbReference type="ARBA" id="ARBA00001927"/>
    </source>
</evidence>
<evidence type="ECO:0000256" key="12">
    <source>
        <dbReference type="ARBA" id="ARBA00023004"/>
    </source>
</evidence>
<dbReference type="GO" id="GO:0051538">
    <property type="term" value="F:3 iron, 4 sulfur cluster binding"/>
    <property type="evidence" value="ECO:0007669"/>
    <property type="project" value="UniProtKB-KW"/>
</dbReference>
<keyword evidence="10" id="KW-0315">Glutamine amidotransferase</keyword>
<evidence type="ECO:0000256" key="10">
    <source>
        <dbReference type="ARBA" id="ARBA00022962"/>
    </source>
</evidence>
<dbReference type="InterPro" id="IPR017932">
    <property type="entry name" value="GATase_2_dom"/>
</dbReference>
<dbReference type="Gene3D" id="3.20.20.70">
    <property type="entry name" value="Aldolase class I"/>
    <property type="match status" value="2"/>
</dbReference>
<organism evidence="19 20">
    <name type="scientific">Paenibacillus swuensis</name>
    <dbReference type="NCBI Taxonomy" id="1178515"/>
    <lineage>
        <taxon>Bacteria</taxon>
        <taxon>Bacillati</taxon>
        <taxon>Bacillota</taxon>
        <taxon>Bacilli</taxon>
        <taxon>Bacillales</taxon>
        <taxon>Paenibacillaceae</taxon>
        <taxon>Paenibacillus</taxon>
    </lineage>
</organism>
<evidence type="ECO:0000256" key="3">
    <source>
        <dbReference type="ARBA" id="ARBA00001974"/>
    </source>
</evidence>
<dbReference type="GO" id="GO:0015930">
    <property type="term" value="F:glutamate synthase activity"/>
    <property type="evidence" value="ECO:0007669"/>
    <property type="project" value="InterPro"/>
</dbReference>
<dbReference type="FunFam" id="3.20.20.70:FF:000053">
    <property type="entry name" value="Glutamate synthase large subunit"/>
    <property type="match status" value="1"/>
</dbReference>
<protein>
    <submittedName>
        <fullName evidence="19">Glutamate synthase</fullName>
    </submittedName>
</protein>
<evidence type="ECO:0000313" key="19">
    <source>
        <dbReference type="EMBL" id="ANE47002.1"/>
    </source>
</evidence>
<dbReference type="CDD" id="cd00713">
    <property type="entry name" value="GltS"/>
    <property type="match status" value="1"/>
</dbReference>
<keyword evidence="12" id="KW-0408">Iron</keyword>
<evidence type="ECO:0000256" key="9">
    <source>
        <dbReference type="ARBA" id="ARBA00022827"/>
    </source>
</evidence>
<evidence type="ECO:0000259" key="18">
    <source>
        <dbReference type="PROSITE" id="PS51278"/>
    </source>
</evidence>
<evidence type="ECO:0000256" key="17">
    <source>
        <dbReference type="SAM" id="MobiDB-lite"/>
    </source>
</evidence>
<dbReference type="InterPro" id="IPR013785">
    <property type="entry name" value="Aldolase_TIM"/>
</dbReference>
<evidence type="ECO:0000256" key="4">
    <source>
        <dbReference type="ARBA" id="ARBA00009716"/>
    </source>
</evidence>
<evidence type="ECO:0000256" key="1">
    <source>
        <dbReference type="ARBA" id="ARBA00001917"/>
    </source>
</evidence>
<dbReference type="RefSeq" id="WP_068607042.1">
    <property type="nucleotide sequence ID" value="NZ_CP011388.1"/>
</dbReference>
<comment type="cofactor">
    <cofactor evidence="2">
        <name>[3Fe-4S] cluster</name>
        <dbReference type="ChEBI" id="CHEBI:21137"/>
    </cofactor>
</comment>
<dbReference type="Pfam" id="PF01645">
    <property type="entry name" value="Glu_synthase"/>
    <property type="match status" value="1"/>
</dbReference>
<keyword evidence="6" id="KW-0285">Flavoprotein</keyword>
<keyword evidence="11" id="KW-0560">Oxidoreductase</keyword>
<evidence type="ECO:0000256" key="13">
    <source>
        <dbReference type="ARBA" id="ARBA00023014"/>
    </source>
</evidence>
<feature type="compositionally biased region" description="Basic and acidic residues" evidence="17">
    <location>
        <begin position="918"/>
        <end position="931"/>
    </location>
</feature>
<dbReference type="CDD" id="cd02808">
    <property type="entry name" value="GltS_FMN"/>
    <property type="match status" value="1"/>
</dbReference>
<dbReference type="PROSITE" id="PS51278">
    <property type="entry name" value="GATASE_TYPE_2"/>
    <property type="match status" value="1"/>
</dbReference>
<dbReference type="Gene3D" id="2.160.20.60">
    <property type="entry name" value="Glutamate synthase, alpha subunit, C-terminal domain"/>
    <property type="match status" value="1"/>
</dbReference>
<evidence type="ECO:0000256" key="8">
    <source>
        <dbReference type="ARBA" id="ARBA00022723"/>
    </source>
</evidence>
<comment type="similarity">
    <text evidence="4">Belongs to the glutamate synthase family.</text>
</comment>
<dbReference type="InterPro" id="IPR029055">
    <property type="entry name" value="Ntn_hydrolases_N"/>
</dbReference>
<dbReference type="PANTHER" id="PTHR11938">
    <property type="entry name" value="FAD NADPH DEHYDROGENASE/OXIDOREDUCTASE"/>
    <property type="match status" value="1"/>
</dbReference>
<dbReference type="Pfam" id="PF01493">
    <property type="entry name" value="GXGXG"/>
    <property type="match status" value="1"/>
</dbReference>
<dbReference type="SUPFAM" id="SSF56235">
    <property type="entry name" value="N-terminal nucleophile aminohydrolases (Ntn hydrolases)"/>
    <property type="match status" value="1"/>
</dbReference>
<evidence type="ECO:0000256" key="16">
    <source>
        <dbReference type="ARBA" id="ARBA00029440"/>
    </source>
</evidence>
<dbReference type="InterPro" id="IPR036485">
    <property type="entry name" value="Glu_synth_asu_C_sf"/>
</dbReference>
<dbReference type="FunFam" id="3.60.20.10:FF:000001">
    <property type="entry name" value="Glutamate synthase, large subunit"/>
    <property type="match status" value="1"/>
</dbReference>
<evidence type="ECO:0000256" key="11">
    <source>
        <dbReference type="ARBA" id="ARBA00023002"/>
    </source>
</evidence>
<dbReference type="GO" id="GO:0019676">
    <property type="term" value="P:ammonia assimilation cycle"/>
    <property type="evidence" value="ECO:0007669"/>
    <property type="project" value="TreeGrafter"/>
</dbReference>
<dbReference type="Pfam" id="PF04898">
    <property type="entry name" value="Glu_syn_central"/>
    <property type="match status" value="1"/>
</dbReference>
<evidence type="ECO:0000313" key="20">
    <source>
        <dbReference type="Proteomes" id="UP000076927"/>
    </source>
</evidence>